<dbReference type="EMBL" id="LN899824">
    <property type="protein sequence ID" value="CUV29804.1"/>
    <property type="molecule type" value="Genomic_DNA"/>
</dbReference>
<evidence type="ECO:0000313" key="2">
    <source>
        <dbReference type="EMBL" id="CUV44749.1"/>
    </source>
</evidence>
<name>A0A0S4V640_RALSL</name>
<sequence>MAVDWSTFGRVIKGRAAIPERRRITILLEESRGR</sequence>
<accession>A0A0S4V640</accession>
<protein>
    <submittedName>
        <fullName evidence="1">Uncharacterized protein</fullName>
    </submittedName>
</protein>
<organism evidence="1">
    <name type="scientific">Ralstonia solanacearum</name>
    <name type="common">Pseudomonas solanacearum</name>
    <dbReference type="NCBI Taxonomy" id="305"/>
    <lineage>
        <taxon>Bacteria</taxon>
        <taxon>Pseudomonadati</taxon>
        <taxon>Pseudomonadota</taxon>
        <taxon>Betaproteobacteria</taxon>
        <taxon>Burkholderiales</taxon>
        <taxon>Burkholderiaceae</taxon>
        <taxon>Ralstonia</taxon>
        <taxon>Ralstonia solanacearum species complex</taxon>
    </lineage>
</organism>
<gene>
    <name evidence="1" type="ORF">RUN1985_v1_510038</name>
    <name evidence="2" type="ORF">TO10_v1_170038</name>
</gene>
<dbReference type="AlphaFoldDB" id="A0A0S4V640"/>
<reference evidence="1" key="1">
    <citation type="submission" date="2015-10" db="EMBL/GenBank/DDBJ databases">
        <authorList>
            <person name="Gilbert D.G."/>
        </authorList>
    </citation>
    <scope>NUCLEOTIDE SEQUENCE</scope>
    <source>
        <strain evidence="1">Phyl III-seqv23</strain>
    </source>
</reference>
<dbReference type="EMBL" id="LN899827">
    <property type="protein sequence ID" value="CUV44749.1"/>
    <property type="molecule type" value="Genomic_DNA"/>
</dbReference>
<evidence type="ECO:0000313" key="1">
    <source>
        <dbReference type="EMBL" id="CUV29804.1"/>
    </source>
</evidence>
<proteinExistence type="predicted"/>